<dbReference type="GO" id="GO:0036268">
    <property type="term" value="P:swimming"/>
    <property type="evidence" value="ECO:0007669"/>
    <property type="project" value="Ensembl"/>
</dbReference>
<keyword evidence="12 17" id="KW-0472">Membrane</keyword>
<dbReference type="InterPro" id="IPR000719">
    <property type="entry name" value="Prot_kinase_dom"/>
</dbReference>
<dbReference type="Pfam" id="PF07714">
    <property type="entry name" value="PK_Tyr_Ser-Thr"/>
    <property type="match status" value="1"/>
</dbReference>
<evidence type="ECO:0000256" key="14">
    <source>
        <dbReference type="ARBA" id="ARBA00029343"/>
    </source>
</evidence>
<dbReference type="GO" id="GO:0006493">
    <property type="term" value="P:protein O-linked glycosylation"/>
    <property type="evidence" value="ECO:0007669"/>
    <property type="project" value="InterPro"/>
</dbReference>
<dbReference type="GO" id="GO:0004672">
    <property type="term" value="F:protein kinase activity"/>
    <property type="evidence" value="ECO:0007669"/>
    <property type="project" value="InterPro"/>
</dbReference>
<accession>A0A3B3TAF2</accession>
<dbReference type="Gene3D" id="1.10.510.10">
    <property type="entry name" value="Transferase(Phosphotransferase) domain 1"/>
    <property type="match status" value="1"/>
</dbReference>
<proteinExistence type="predicted"/>
<evidence type="ECO:0000256" key="7">
    <source>
        <dbReference type="ARBA" id="ARBA00022777"/>
    </source>
</evidence>
<name>A0A3B3TAF2_9TELE</name>
<evidence type="ECO:0000313" key="19">
    <source>
        <dbReference type="Ensembl" id="ENSPKIP00000039413.1"/>
    </source>
</evidence>
<evidence type="ECO:0000256" key="2">
    <source>
        <dbReference type="ARBA" id="ARBA00011932"/>
    </source>
</evidence>
<dbReference type="CTD" id="84197"/>
<evidence type="ECO:0000256" key="9">
    <source>
        <dbReference type="ARBA" id="ARBA00022840"/>
    </source>
</evidence>
<comment type="catalytic activity">
    <reaction evidence="14">
        <text>3-O-[beta-D-GalNAc-(1-&gt;3)-beta-D-GlcNAc-(1-&gt;4)-alpha-D-Man]-L-Thr-[protein] + ATP = 3-O-[beta-D-GalNAc-(1-&gt;3)-beta-D-GlcNAc-(1-&gt;4)-(O-6-P-alpha-D-Man)]-Thr-[protein] + ADP + H(+)</text>
        <dbReference type="Rhea" id="RHEA:52616"/>
        <dbReference type="Rhea" id="RHEA-COMP:13308"/>
        <dbReference type="Rhea" id="RHEA-COMP:13309"/>
        <dbReference type="ChEBI" id="CHEBI:15378"/>
        <dbReference type="ChEBI" id="CHEBI:30616"/>
        <dbReference type="ChEBI" id="CHEBI:136709"/>
        <dbReference type="ChEBI" id="CHEBI:136710"/>
        <dbReference type="ChEBI" id="CHEBI:456216"/>
        <dbReference type="EC" id="2.7.1.183"/>
    </reaction>
</comment>
<dbReference type="STRING" id="1676925.ENSPKIP00000039413"/>
<keyword evidence="10" id="KW-0735">Signal-anchor</keyword>
<evidence type="ECO:0000256" key="10">
    <source>
        <dbReference type="ARBA" id="ARBA00022968"/>
    </source>
</evidence>
<dbReference type="GO" id="GO:0005789">
    <property type="term" value="C:endoplasmic reticulum membrane"/>
    <property type="evidence" value="ECO:0007669"/>
    <property type="project" value="UniProtKB-SubCell"/>
</dbReference>
<dbReference type="PROSITE" id="PS50011">
    <property type="entry name" value="PROTEIN_KINASE_DOM"/>
    <property type="match status" value="1"/>
</dbReference>
<dbReference type="OrthoDB" id="4062651at2759"/>
<dbReference type="PANTHER" id="PTHR22618">
    <property type="entry name" value="PROTEIN O-MANNOSE KINASE"/>
    <property type="match status" value="1"/>
</dbReference>
<keyword evidence="6" id="KW-0547">Nucleotide-binding</keyword>
<keyword evidence="4" id="KW-0808">Transferase</keyword>
<organism evidence="19 20">
    <name type="scientific">Paramormyrops kingsleyae</name>
    <dbReference type="NCBI Taxonomy" id="1676925"/>
    <lineage>
        <taxon>Eukaryota</taxon>
        <taxon>Metazoa</taxon>
        <taxon>Chordata</taxon>
        <taxon>Craniata</taxon>
        <taxon>Vertebrata</taxon>
        <taxon>Euteleostomi</taxon>
        <taxon>Actinopterygii</taxon>
        <taxon>Neopterygii</taxon>
        <taxon>Teleostei</taxon>
        <taxon>Osteoglossocephala</taxon>
        <taxon>Osteoglossomorpha</taxon>
        <taxon>Osteoglossiformes</taxon>
        <taxon>Mormyridae</taxon>
        <taxon>Paramormyrops</taxon>
    </lineage>
</organism>
<evidence type="ECO:0000313" key="20">
    <source>
        <dbReference type="Proteomes" id="UP000261540"/>
    </source>
</evidence>
<sequence length="346" mass="39086">MTKGISSTSRSLPIVLVCLGALLFANFLIYLYIDFLNQSSGPHAFPHGACPPGQFKMGIMKNCSPWLQCPEVRREVRKLKMIGQGAVKQVYLSEWKGHKVALSQLSNQEYREDFLHGLTMLKALQGPHVVLLVGFCPEDHNFVTEYQPLGSLINLNAVLGQKKYQVMDTWQTRLRLALDYVSVLRFLHSSPVGTRVMCDSSSLEKTLSQFLLTTDFHLVANDLDALPEVDRQRGVLVKCGRRELGGDFVAPEQLWPHTEVQLFSDELMPSYDEKTDVWKIPDVARFLLGKVPGADVAHFQLFEIHSRCKQEDPTQRPSARDVLGVYKMVYSSMMKDNAKPGSRDML</sequence>
<evidence type="ECO:0000256" key="13">
    <source>
        <dbReference type="ARBA" id="ARBA00025665"/>
    </source>
</evidence>
<dbReference type="GO" id="GO:0061061">
    <property type="term" value="P:muscle structure development"/>
    <property type="evidence" value="ECO:0007669"/>
    <property type="project" value="Ensembl"/>
</dbReference>
<reference evidence="19" key="1">
    <citation type="submission" date="2025-08" db="UniProtKB">
        <authorList>
            <consortium name="Ensembl"/>
        </authorList>
    </citation>
    <scope>IDENTIFICATION</scope>
</reference>
<dbReference type="InterPro" id="IPR011009">
    <property type="entry name" value="Kinase-like_dom_sf"/>
</dbReference>
<dbReference type="Proteomes" id="UP000261540">
    <property type="component" value="Unplaced"/>
</dbReference>
<dbReference type="InterPro" id="IPR001245">
    <property type="entry name" value="Ser-Thr/Tyr_kinase_cat_dom"/>
</dbReference>
<feature type="transmembrane region" description="Helical" evidence="17">
    <location>
        <begin position="12"/>
        <end position="33"/>
    </location>
</feature>
<evidence type="ECO:0000256" key="1">
    <source>
        <dbReference type="ARBA" id="ARBA00004648"/>
    </source>
</evidence>
<feature type="domain" description="Protein kinase" evidence="18">
    <location>
        <begin position="76"/>
        <end position="346"/>
    </location>
</feature>
<evidence type="ECO:0000256" key="3">
    <source>
        <dbReference type="ARBA" id="ARBA00015906"/>
    </source>
</evidence>
<reference evidence="19" key="2">
    <citation type="submission" date="2025-09" db="UniProtKB">
        <authorList>
            <consortium name="Ensembl"/>
        </authorList>
    </citation>
    <scope>IDENTIFICATION</scope>
</reference>
<dbReference type="GO" id="GO:0019200">
    <property type="term" value="F:carbohydrate kinase activity"/>
    <property type="evidence" value="ECO:0007669"/>
    <property type="project" value="InterPro"/>
</dbReference>
<dbReference type="GO" id="GO:0005524">
    <property type="term" value="F:ATP binding"/>
    <property type="evidence" value="ECO:0007669"/>
    <property type="project" value="UniProtKB-KW"/>
</dbReference>
<evidence type="ECO:0000256" key="6">
    <source>
        <dbReference type="ARBA" id="ARBA00022741"/>
    </source>
</evidence>
<keyword evidence="8" id="KW-0256">Endoplasmic reticulum</keyword>
<dbReference type="AlphaFoldDB" id="A0A3B3TAF2"/>
<keyword evidence="20" id="KW-1185">Reference proteome</keyword>
<evidence type="ECO:0000256" key="15">
    <source>
        <dbReference type="ARBA" id="ARBA00030304"/>
    </source>
</evidence>
<evidence type="ECO:0000256" key="16">
    <source>
        <dbReference type="ARBA" id="ARBA00030430"/>
    </source>
</evidence>
<dbReference type="SUPFAM" id="SSF56112">
    <property type="entry name" value="Protein kinase-like (PK-like)"/>
    <property type="match status" value="1"/>
</dbReference>
<dbReference type="InterPro" id="IPR039318">
    <property type="entry name" value="POMK"/>
</dbReference>
<keyword evidence="5 17" id="KW-0812">Transmembrane</keyword>
<dbReference type="KEGG" id="pki:111833170"/>
<dbReference type="FunFam" id="1.10.510.10:FF:000464">
    <property type="entry name" value="Protein O-mannose kinase"/>
    <property type="match status" value="1"/>
</dbReference>
<evidence type="ECO:0000256" key="8">
    <source>
        <dbReference type="ARBA" id="ARBA00022824"/>
    </source>
</evidence>
<dbReference type="PANTHER" id="PTHR22618:SF2">
    <property type="entry name" value="PROTEIN O-MANNOSE KINASE"/>
    <property type="match status" value="1"/>
</dbReference>
<evidence type="ECO:0000256" key="12">
    <source>
        <dbReference type="ARBA" id="ARBA00023136"/>
    </source>
</evidence>
<dbReference type="GeneTree" id="ENSGT00390000004945"/>
<evidence type="ECO:0000256" key="11">
    <source>
        <dbReference type="ARBA" id="ARBA00022989"/>
    </source>
</evidence>
<keyword evidence="7" id="KW-0418">Kinase</keyword>
<comment type="subcellular location">
    <subcellularLocation>
        <location evidence="1">Endoplasmic reticulum membrane</location>
        <topology evidence="1">Single-pass type II membrane protein</topology>
    </subcellularLocation>
</comment>
<evidence type="ECO:0000259" key="18">
    <source>
        <dbReference type="PROSITE" id="PS50011"/>
    </source>
</evidence>
<evidence type="ECO:0000256" key="4">
    <source>
        <dbReference type="ARBA" id="ARBA00022679"/>
    </source>
</evidence>
<keyword evidence="11 17" id="KW-1133">Transmembrane helix</keyword>
<protein>
    <recommendedName>
        <fullName evidence="3">Protein O-mannose kinase</fullName>
        <ecNumber evidence="2">2.7.1.183</ecNumber>
    </recommendedName>
    <alternativeName>
        <fullName evidence="16">Protein kinase-like protein SgK196</fullName>
    </alternativeName>
    <alternativeName>
        <fullName evidence="15">Sugen kinase 196</fullName>
    </alternativeName>
</protein>
<dbReference type="GO" id="GO:0043531">
    <property type="term" value="F:ADP binding"/>
    <property type="evidence" value="ECO:0007669"/>
    <property type="project" value="Ensembl"/>
</dbReference>
<dbReference type="EC" id="2.7.1.183" evidence="2"/>
<dbReference type="GO" id="GO:0030247">
    <property type="term" value="F:polysaccharide binding"/>
    <property type="evidence" value="ECO:0007669"/>
    <property type="project" value="Ensembl"/>
</dbReference>
<comment type="function">
    <text evidence="13">Protein O-mannose kinase that specifically mediates phosphorylation at the 6-position of an O-mannose of the trisaccharide (N-acetylgalactosamine (GalNAc)-beta-1,3-N-acetylglucosamine (GlcNAc)-beta-1,4-mannose) to generate phosphorylated O-mannosyl trisaccharide (N-acetylgalactosamine-beta-1,3-N-acetylglucosamine-beta-1,4-(phosphate-6-)mannose). Phosphorylated O-mannosyl trisaccharide is a carbohydrate structure present in alpha-dystroglycan (DAG1), which is required for binding laminin G-like domain-containing extracellular proteins with high affinity. Only shows kinase activity when the GalNAc-beta-3-GlcNAc-beta-terminus is linked to the 4-position of O-mannose, suggesting that this disaccharide serves as the substrate recognition motif.</text>
</comment>
<evidence type="ECO:0000256" key="17">
    <source>
        <dbReference type="SAM" id="Phobius"/>
    </source>
</evidence>
<evidence type="ECO:0000256" key="5">
    <source>
        <dbReference type="ARBA" id="ARBA00022692"/>
    </source>
</evidence>
<dbReference type="Ensembl" id="ENSPKIT00000020418.1">
    <property type="protein sequence ID" value="ENSPKIP00000039413.1"/>
    <property type="gene ID" value="ENSPKIG00000016773.1"/>
</dbReference>
<keyword evidence="9" id="KW-0067">ATP-binding</keyword>